<dbReference type="SUPFAM" id="SSF52129">
    <property type="entry name" value="Caspase-like"/>
    <property type="match status" value="1"/>
</dbReference>
<evidence type="ECO:0000259" key="2">
    <source>
        <dbReference type="PROSITE" id="PS50208"/>
    </source>
</evidence>
<reference evidence="3 4" key="1">
    <citation type="submission" date="2023-02" db="EMBL/GenBank/DDBJ databases">
        <title>Bacterial whole genome sequence for Curvibacter sp. HBC28.</title>
        <authorList>
            <person name="Le V."/>
            <person name="Ko S.-R."/>
            <person name="Ahn C.-Y."/>
            <person name="Oh H.-M."/>
        </authorList>
    </citation>
    <scope>NUCLEOTIDE SEQUENCE [LARGE SCALE GENOMIC DNA]</scope>
    <source>
        <strain evidence="3 4">HBC28</strain>
    </source>
</reference>
<feature type="chain" id="PRO_5045564477" evidence="1">
    <location>
        <begin position="23"/>
        <end position="585"/>
    </location>
</feature>
<gene>
    <name evidence="3" type="ORF">PSQ39_14370</name>
</gene>
<protein>
    <submittedName>
        <fullName evidence="3">Caspase family protein</fullName>
    </submittedName>
</protein>
<keyword evidence="4" id="KW-1185">Reference proteome</keyword>
<evidence type="ECO:0000256" key="1">
    <source>
        <dbReference type="SAM" id="SignalP"/>
    </source>
</evidence>
<organism evidence="3 4">
    <name type="scientific">Curvibacter microcysteis</name>
    <dbReference type="NCBI Taxonomy" id="3026419"/>
    <lineage>
        <taxon>Bacteria</taxon>
        <taxon>Pseudomonadati</taxon>
        <taxon>Pseudomonadota</taxon>
        <taxon>Betaproteobacteria</taxon>
        <taxon>Burkholderiales</taxon>
        <taxon>Comamonadaceae</taxon>
        <taxon>Curvibacter</taxon>
    </lineage>
</organism>
<dbReference type="Proteomes" id="UP001528672">
    <property type="component" value="Unassembled WGS sequence"/>
</dbReference>
<dbReference type="PROSITE" id="PS50208">
    <property type="entry name" value="CASPASE_P20"/>
    <property type="match status" value="1"/>
</dbReference>
<evidence type="ECO:0000313" key="4">
    <source>
        <dbReference type="Proteomes" id="UP001528672"/>
    </source>
</evidence>
<comment type="caution">
    <text evidence="3">The sequence shown here is derived from an EMBL/GenBank/DDBJ whole genome shotgun (WGS) entry which is preliminary data.</text>
</comment>
<proteinExistence type="predicted"/>
<sequence length="585" mass="62817">MSPVFQKTLVWVCCSLSLTALAATDKAERNLVISPSATAAATTAQRVALVIGNGNYKEAPLGNPANDARAMAQVLKDNGFVVTLKVDSDIKSMLSSIRQFGDQLRKGGVGVFYYAGHGMQIKGRNYLIPVGSAIEREDEVAYQAVDAQAILDKMDAAGNGTNIMILDACRNNPFARSFRSAQQGLAQMDAPVGTLVAFATAPGSVASDGAGQNGLYTQHLLTALREPGIKVEDVFKRVRSSVRRDSKDKQVPWEATSLEGDFYFIPPVGAAASADAALEKSMWALVKDNPQPLDLKAFLARFPKGVHAAEAQTKLNKLLADAKPSPVAPTAPAPAPAPSGVAALPLPVPTPAPAVLPVPSPLAAPVSAPVTPAATAAKPPAKPSTAAAANPEGFRLGDRWSFQVVDKYKGEVVANPSRKITKILPNGDLMSGTTLLTRQGNTQHMSNARYASRVFTEAEIMVPKKIETGYREEFSYHEEVRQHDGREYEQDFKGSLTVKGQEKISVPAGDFMAYRIEREATIRGAQKNGRDTWQSRQQITAWYVPAIRSFVALDEVWRPAQGAPDLRRTELVSYEVQGASLASPR</sequence>
<dbReference type="EMBL" id="JAQSIO010000005">
    <property type="protein sequence ID" value="MDD0815819.1"/>
    <property type="molecule type" value="Genomic_DNA"/>
</dbReference>
<evidence type="ECO:0000313" key="3">
    <source>
        <dbReference type="EMBL" id="MDD0815819.1"/>
    </source>
</evidence>
<dbReference type="PANTHER" id="PTHR22576:SF37">
    <property type="entry name" value="MUCOSA-ASSOCIATED LYMPHOID TISSUE LYMPHOMA TRANSLOCATION PROTEIN 1"/>
    <property type="match status" value="1"/>
</dbReference>
<dbReference type="InterPro" id="IPR052039">
    <property type="entry name" value="Caspase-related_regulators"/>
</dbReference>
<dbReference type="InterPro" id="IPR029030">
    <property type="entry name" value="Caspase-like_dom_sf"/>
</dbReference>
<dbReference type="PANTHER" id="PTHR22576">
    <property type="entry name" value="MUCOSA ASSOCIATED LYMPHOID TISSUE LYMPHOMA TRANSLOCATION PROTEIN 1/PARACASPASE"/>
    <property type="match status" value="1"/>
</dbReference>
<name>A0ABT5MIV7_9BURK</name>
<feature type="signal peptide" evidence="1">
    <location>
        <begin position="1"/>
        <end position="22"/>
    </location>
</feature>
<dbReference type="Gene3D" id="2.40.360.20">
    <property type="match status" value="1"/>
</dbReference>
<dbReference type="Gene3D" id="3.40.50.1460">
    <property type="match status" value="1"/>
</dbReference>
<dbReference type="Pfam" id="PF00656">
    <property type="entry name" value="Peptidase_C14"/>
    <property type="match status" value="1"/>
</dbReference>
<feature type="domain" description="Caspase family p20" evidence="2">
    <location>
        <begin position="44"/>
        <end position="173"/>
    </location>
</feature>
<accession>A0ABT5MIV7</accession>
<dbReference type="InterPro" id="IPR001309">
    <property type="entry name" value="Pept_C14_p20"/>
</dbReference>
<keyword evidence="1" id="KW-0732">Signal</keyword>
<dbReference type="InterPro" id="IPR011600">
    <property type="entry name" value="Pept_C14_caspase"/>
</dbReference>
<dbReference type="RefSeq" id="WP_273927517.1">
    <property type="nucleotide sequence ID" value="NZ_JAQSIO010000005.1"/>
</dbReference>